<dbReference type="Pfam" id="PF03734">
    <property type="entry name" value="YkuD"/>
    <property type="match status" value="1"/>
</dbReference>
<evidence type="ECO:0000259" key="11">
    <source>
        <dbReference type="PROSITE" id="PS52029"/>
    </source>
</evidence>
<dbReference type="Proteomes" id="UP001349262">
    <property type="component" value="Unassembled WGS sequence"/>
</dbReference>
<comment type="pathway">
    <text evidence="1 9">Cell wall biogenesis; peptidoglycan biosynthesis.</text>
</comment>
<evidence type="ECO:0000256" key="9">
    <source>
        <dbReference type="PROSITE-ProRule" id="PRU01373"/>
    </source>
</evidence>
<evidence type="ECO:0000256" key="5">
    <source>
        <dbReference type="ARBA" id="ARBA00022801"/>
    </source>
</evidence>
<feature type="signal peptide" evidence="10">
    <location>
        <begin position="1"/>
        <end position="27"/>
    </location>
</feature>
<evidence type="ECO:0000256" key="2">
    <source>
        <dbReference type="ARBA" id="ARBA00005992"/>
    </source>
</evidence>
<gene>
    <name evidence="12" type="ORF">MRSR164_20190</name>
</gene>
<name>A0ABU7TEK1_9HYPH</name>
<dbReference type="CDD" id="cd16913">
    <property type="entry name" value="YkuD_like"/>
    <property type="match status" value="1"/>
</dbReference>
<feature type="chain" id="PRO_5046827263" evidence="10">
    <location>
        <begin position="28"/>
        <end position="219"/>
    </location>
</feature>
<organism evidence="12 13">
    <name type="scientific">Methylobacterium radiotolerans</name>
    <dbReference type="NCBI Taxonomy" id="31998"/>
    <lineage>
        <taxon>Bacteria</taxon>
        <taxon>Pseudomonadati</taxon>
        <taxon>Pseudomonadota</taxon>
        <taxon>Alphaproteobacteria</taxon>
        <taxon>Hyphomicrobiales</taxon>
        <taxon>Methylobacteriaceae</taxon>
        <taxon>Methylobacterium</taxon>
    </lineage>
</organism>
<evidence type="ECO:0000256" key="6">
    <source>
        <dbReference type="ARBA" id="ARBA00022960"/>
    </source>
</evidence>
<evidence type="ECO:0000313" key="13">
    <source>
        <dbReference type="Proteomes" id="UP001349262"/>
    </source>
</evidence>
<keyword evidence="13" id="KW-1185">Reference proteome</keyword>
<keyword evidence="6 9" id="KW-0133">Cell shape</keyword>
<comment type="caution">
    <text evidence="12">The sequence shown here is derived from an EMBL/GenBank/DDBJ whole genome shotgun (WGS) entry which is preliminary data.</text>
</comment>
<evidence type="ECO:0000313" key="12">
    <source>
        <dbReference type="EMBL" id="MEE7459019.1"/>
    </source>
</evidence>
<dbReference type="Gene3D" id="2.40.440.10">
    <property type="entry name" value="L,D-transpeptidase catalytic domain-like"/>
    <property type="match status" value="1"/>
</dbReference>
<feature type="active site" description="Nucleophile" evidence="9">
    <location>
        <position position="195"/>
    </location>
</feature>
<reference evidence="12 13" key="1">
    <citation type="journal article" date="2012" name="Genet. Mol. Biol.">
        <title>Analysis of 16S rRNA and mxaF genes revealing insights into Methylobacterium niche-specific plant association.</title>
        <authorList>
            <person name="Dourado M.N."/>
            <person name="Andreote F.D."/>
            <person name="Dini-Andreote F."/>
            <person name="Conti R."/>
            <person name="Araujo J.M."/>
            <person name="Araujo W.L."/>
        </authorList>
    </citation>
    <scope>NUCLEOTIDE SEQUENCE [LARGE SCALE GENOMIC DNA]</scope>
    <source>
        <strain evidence="12 13">SR1.6/4</strain>
    </source>
</reference>
<dbReference type="InterPro" id="IPR038063">
    <property type="entry name" value="Transpep_catalytic_dom"/>
</dbReference>
<keyword evidence="5" id="KW-0378">Hydrolase</keyword>
<feature type="domain" description="L,D-TPase catalytic" evidence="11">
    <location>
        <begin position="86"/>
        <end position="219"/>
    </location>
</feature>
<comment type="similarity">
    <text evidence="2">Belongs to the YkuD family.</text>
</comment>
<evidence type="ECO:0000256" key="4">
    <source>
        <dbReference type="ARBA" id="ARBA00022679"/>
    </source>
</evidence>
<keyword evidence="4" id="KW-0808">Transferase</keyword>
<evidence type="ECO:0000256" key="3">
    <source>
        <dbReference type="ARBA" id="ARBA00022676"/>
    </source>
</evidence>
<keyword evidence="3" id="KW-0328">Glycosyltransferase</keyword>
<dbReference type="PROSITE" id="PS52029">
    <property type="entry name" value="LD_TPASE"/>
    <property type="match status" value="1"/>
</dbReference>
<sequence>MRPLPALVLLAGLAPLAACQSSQTAQIAPLVAPSAMPIQTAALPPVPPLPPGPERDAAWMKLAPQAAVDPAIARTSVDFPTREAVGTIVVGTAERRLYLVQPGGKALRYPVSVGKEGQSWTGTAEIDRKLEWPDWNPAPEMIGRRPDLPGRLEGGPYSPIGARALYLAQNRKDTLYRIHGTNEPETIGQAVSSGCIRMLNEDVMNLYARVPVGTRVVVR</sequence>
<keyword evidence="10" id="KW-0732">Signal</keyword>
<evidence type="ECO:0000256" key="10">
    <source>
        <dbReference type="SAM" id="SignalP"/>
    </source>
</evidence>
<dbReference type="SUPFAM" id="SSF141523">
    <property type="entry name" value="L,D-transpeptidase catalytic domain-like"/>
    <property type="match status" value="1"/>
</dbReference>
<evidence type="ECO:0000256" key="8">
    <source>
        <dbReference type="ARBA" id="ARBA00023316"/>
    </source>
</evidence>
<dbReference type="EMBL" id="MLBY01000005">
    <property type="protein sequence ID" value="MEE7459019.1"/>
    <property type="molecule type" value="Genomic_DNA"/>
</dbReference>
<feature type="active site" description="Proton donor/acceptor" evidence="9">
    <location>
        <position position="179"/>
    </location>
</feature>
<keyword evidence="7 9" id="KW-0573">Peptidoglycan synthesis</keyword>
<dbReference type="InterPro" id="IPR050979">
    <property type="entry name" value="LD-transpeptidase"/>
</dbReference>
<protein>
    <submittedName>
        <fullName evidence="12">L,D-transpeptidase</fullName>
    </submittedName>
</protein>
<accession>A0ABU7TEK1</accession>
<keyword evidence="8 9" id="KW-0961">Cell wall biogenesis/degradation</keyword>
<evidence type="ECO:0000256" key="1">
    <source>
        <dbReference type="ARBA" id="ARBA00004752"/>
    </source>
</evidence>
<dbReference type="InterPro" id="IPR005490">
    <property type="entry name" value="LD_TPept_cat_dom"/>
</dbReference>
<evidence type="ECO:0000256" key="7">
    <source>
        <dbReference type="ARBA" id="ARBA00022984"/>
    </source>
</evidence>
<dbReference type="PANTHER" id="PTHR30582">
    <property type="entry name" value="L,D-TRANSPEPTIDASE"/>
    <property type="match status" value="1"/>
</dbReference>
<proteinExistence type="inferred from homology"/>
<dbReference type="PANTHER" id="PTHR30582:SF24">
    <property type="entry name" value="L,D-TRANSPEPTIDASE ERFK_SRFK-RELATED"/>
    <property type="match status" value="1"/>
</dbReference>